<dbReference type="NCBIfam" id="TIGR04325">
    <property type="entry name" value="MTase_LIC12133"/>
    <property type="match status" value="1"/>
</dbReference>
<protein>
    <recommendedName>
        <fullName evidence="3">Methyltransferase, TIGR04325 family</fullName>
    </recommendedName>
</protein>
<evidence type="ECO:0000313" key="1">
    <source>
        <dbReference type="EMBL" id="OOP57361.1"/>
    </source>
</evidence>
<dbReference type="AlphaFoldDB" id="A0A1V4AWB0"/>
<evidence type="ECO:0000313" key="2">
    <source>
        <dbReference type="Proteomes" id="UP000189681"/>
    </source>
</evidence>
<reference evidence="1 2" key="1">
    <citation type="journal article" date="2017" name="Water Res.">
        <title>Discovery and metagenomic analysis of an anammox bacterial enrichment related to Candidatus "Brocadia caroliniensis" in a full-scale glycerol-fed nitritation-denitritation separate centrate treatment process.</title>
        <authorList>
            <person name="Park H."/>
            <person name="Brotto A.C."/>
            <person name="van Loosdrecht M.C."/>
            <person name="Chandran K."/>
        </authorList>
    </citation>
    <scope>NUCLEOTIDE SEQUENCE [LARGE SCALE GENOMIC DNA]</scope>
    <source>
        <strain evidence="1">26THWARD</strain>
    </source>
</reference>
<organism evidence="1 2">
    <name type="scientific">Candidatus Brocadia carolinensis</name>
    <dbReference type="NCBI Taxonomy" id="1004156"/>
    <lineage>
        <taxon>Bacteria</taxon>
        <taxon>Pseudomonadati</taxon>
        <taxon>Planctomycetota</taxon>
        <taxon>Candidatus Brocadiia</taxon>
        <taxon>Candidatus Brocadiales</taxon>
        <taxon>Candidatus Brocadiaceae</taxon>
        <taxon>Candidatus Brocadia</taxon>
    </lineage>
</organism>
<dbReference type="InterPro" id="IPR027612">
    <property type="entry name" value="Put_MTase_LIC12133"/>
</dbReference>
<gene>
    <name evidence="1" type="ORF">AYP45_04215</name>
</gene>
<comment type="caution">
    <text evidence="1">The sequence shown here is derived from an EMBL/GenBank/DDBJ whole genome shotgun (WGS) entry which is preliminary data.</text>
</comment>
<proteinExistence type="predicted"/>
<name>A0A1V4AWB0_9BACT</name>
<evidence type="ECO:0008006" key="3">
    <source>
        <dbReference type="Google" id="ProtNLM"/>
    </source>
</evidence>
<dbReference type="Proteomes" id="UP000189681">
    <property type="component" value="Unassembled WGS sequence"/>
</dbReference>
<dbReference type="STRING" id="1004156.AYP45_04215"/>
<dbReference type="EMBL" id="AYTS01000035">
    <property type="protein sequence ID" value="OOP57361.1"/>
    <property type="molecule type" value="Genomic_DNA"/>
</dbReference>
<accession>A0A1V4AWB0</accession>
<sequence>MNERIKEIMMDFVPPMFSRIYLNRTAPYGFFGNYSSWEEAKRASTGYDSGLILNKVKDSLLKIKTHEAVYERDSVLFDRIEYSWPLLAGLMWIAANEEGKLNLIDFGGSLGSSYFQNRFFLQTLKEVKWNIVEQKHFVECGKNHFEDDELKFYESIEESLKKQKQTPNAMILSGVIQYIEKPYELINYIINQKFKYLIIDRTSFNNHNNDKLVVQKINPVIFDASYPCWFLNKDRFVQIFNNKYILMSDFKSFEDSAKTNVPHFYGFIFITK</sequence>